<comment type="caution">
    <text evidence="4">The sequence shown here is derived from an EMBL/GenBank/DDBJ whole genome shotgun (WGS) entry which is preliminary data.</text>
</comment>
<name>A0ABR5ALD1_9BACL</name>
<dbReference type="Proteomes" id="UP000031967">
    <property type="component" value="Unassembled WGS sequence"/>
</dbReference>
<accession>A0ABR5ALD1</accession>
<dbReference type="InterPro" id="IPR001647">
    <property type="entry name" value="HTH_TetR"/>
</dbReference>
<evidence type="ECO:0000313" key="4">
    <source>
        <dbReference type="EMBL" id="KIL41833.1"/>
    </source>
</evidence>
<keyword evidence="5" id="KW-1185">Reference proteome</keyword>
<reference evidence="4 5" key="1">
    <citation type="submission" date="2014-12" db="EMBL/GenBank/DDBJ databases">
        <title>Draft genome sequence of Paenibacillus kamchatkensis strain B-2647.</title>
        <authorList>
            <person name="Karlyshev A.V."/>
            <person name="Kudryashova E.B."/>
        </authorList>
    </citation>
    <scope>NUCLEOTIDE SEQUENCE [LARGE SCALE GENOMIC DNA]</scope>
    <source>
        <strain evidence="4 5">VKM B-2647</strain>
    </source>
</reference>
<gene>
    <name evidence="4" type="ORF">SD70_04230</name>
</gene>
<dbReference type="SUPFAM" id="SSF48498">
    <property type="entry name" value="Tetracyclin repressor-like, C-terminal domain"/>
    <property type="match status" value="1"/>
</dbReference>
<dbReference type="InterPro" id="IPR009057">
    <property type="entry name" value="Homeodomain-like_sf"/>
</dbReference>
<sequence length="211" mass="23777">MPTSDSDVQYNGERRRQLMNIALKRFAVDGYHATKISDIVGDAGVAQGTFYWYFKSKEAIFLEIIKEGREQLLAVISRGYRRDAGTVLDMVQASEAMLCRLFLFAEANRYLMELLLGRKAASDLINQAIADTRMAMENAFLLNIERAIELRMLPEAIDTRLRSSLLMSLIEGVISRWLFESMFPGNGVEGKTAQQLAAETAKFEFFGLLGI</sequence>
<dbReference type="PRINTS" id="PR00455">
    <property type="entry name" value="HTHTETR"/>
</dbReference>
<dbReference type="PANTHER" id="PTHR43479">
    <property type="entry name" value="ACREF/ENVCD OPERON REPRESSOR-RELATED"/>
    <property type="match status" value="1"/>
</dbReference>
<keyword evidence="1 2" id="KW-0238">DNA-binding</keyword>
<dbReference type="PROSITE" id="PS50977">
    <property type="entry name" value="HTH_TETR_2"/>
    <property type="match status" value="1"/>
</dbReference>
<feature type="domain" description="HTH tetR-type" evidence="3">
    <location>
        <begin position="12"/>
        <end position="72"/>
    </location>
</feature>
<dbReference type="PANTHER" id="PTHR43479:SF11">
    <property type="entry name" value="ACREF_ENVCD OPERON REPRESSOR-RELATED"/>
    <property type="match status" value="1"/>
</dbReference>
<evidence type="ECO:0000259" key="3">
    <source>
        <dbReference type="PROSITE" id="PS50977"/>
    </source>
</evidence>
<proteinExistence type="predicted"/>
<organism evidence="4 5">
    <name type="scientific">Gordoniibacillus kamchatkensis</name>
    <dbReference type="NCBI Taxonomy" id="1590651"/>
    <lineage>
        <taxon>Bacteria</taxon>
        <taxon>Bacillati</taxon>
        <taxon>Bacillota</taxon>
        <taxon>Bacilli</taxon>
        <taxon>Bacillales</taxon>
        <taxon>Paenibacillaceae</taxon>
        <taxon>Gordoniibacillus</taxon>
    </lineage>
</organism>
<protein>
    <submittedName>
        <fullName evidence="4">TetR family transcriptional regulator</fullName>
    </submittedName>
</protein>
<evidence type="ECO:0000313" key="5">
    <source>
        <dbReference type="Proteomes" id="UP000031967"/>
    </source>
</evidence>
<dbReference type="InterPro" id="IPR036271">
    <property type="entry name" value="Tet_transcr_reg_TetR-rel_C_sf"/>
</dbReference>
<evidence type="ECO:0000256" key="2">
    <source>
        <dbReference type="PROSITE-ProRule" id="PRU00335"/>
    </source>
</evidence>
<evidence type="ECO:0000256" key="1">
    <source>
        <dbReference type="ARBA" id="ARBA00023125"/>
    </source>
</evidence>
<dbReference type="EMBL" id="JXAK01000005">
    <property type="protein sequence ID" value="KIL41833.1"/>
    <property type="molecule type" value="Genomic_DNA"/>
</dbReference>
<dbReference type="Gene3D" id="1.10.357.10">
    <property type="entry name" value="Tetracycline Repressor, domain 2"/>
    <property type="match status" value="1"/>
</dbReference>
<dbReference type="InterPro" id="IPR050624">
    <property type="entry name" value="HTH-type_Tx_Regulator"/>
</dbReference>
<dbReference type="SUPFAM" id="SSF46689">
    <property type="entry name" value="Homeodomain-like"/>
    <property type="match status" value="1"/>
</dbReference>
<dbReference type="Pfam" id="PF00440">
    <property type="entry name" value="TetR_N"/>
    <property type="match status" value="1"/>
</dbReference>
<feature type="DNA-binding region" description="H-T-H motif" evidence="2">
    <location>
        <begin position="35"/>
        <end position="54"/>
    </location>
</feature>